<keyword evidence="3" id="KW-1185">Reference proteome</keyword>
<evidence type="ECO:0000313" key="2">
    <source>
        <dbReference type="EMBL" id="CAK6978312.1"/>
    </source>
</evidence>
<evidence type="ECO:0000256" key="1">
    <source>
        <dbReference type="SAM" id="SignalP"/>
    </source>
</evidence>
<gene>
    <name evidence="2" type="ORF">FSCOSCO3_A035868</name>
</gene>
<reference evidence="2 3" key="1">
    <citation type="submission" date="2024-01" db="EMBL/GenBank/DDBJ databases">
        <authorList>
            <person name="Alioto T."/>
            <person name="Alioto T."/>
            <person name="Gomez Garrido J."/>
        </authorList>
    </citation>
    <scope>NUCLEOTIDE SEQUENCE [LARGE SCALE GENOMIC DNA]</scope>
</reference>
<feature type="chain" id="PRO_5043449447" evidence="1">
    <location>
        <begin position="24"/>
        <end position="119"/>
    </location>
</feature>
<feature type="signal peptide" evidence="1">
    <location>
        <begin position="1"/>
        <end position="23"/>
    </location>
</feature>
<dbReference type="AlphaFoldDB" id="A0AAV1Q1L2"/>
<protein>
    <submittedName>
        <fullName evidence="2">Uncharacterized protein LOC128373121</fullName>
    </submittedName>
</protein>
<dbReference type="Gene3D" id="2.60.40.10">
    <property type="entry name" value="Immunoglobulins"/>
    <property type="match status" value="1"/>
</dbReference>
<dbReference type="InterPro" id="IPR036179">
    <property type="entry name" value="Ig-like_dom_sf"/>
</dbReference>
<evidence type="ECO:0000313" key="3">
    <source>
        <dbReference type="Proteomes" id="UP001314229"/>
    </source>
</evidence>
<sequence>MEKLTRCFMSVLLLSVVLSSGLAEDKFFGEGGTLELRPNFSGEKINTVIWKHNSNLVAEWVEQINDLTYYGVFEGRTTLDITTARLEITNMSPADSGLYSVEINNKILPERYNAKLINL</sequence>
<dbReference type="SUPFAM" id="SSF48726">
    <property type="entry name" value="Immunoglobulin"/>
    <property type="match status" value="1"/>
</dbReference>
<dbReference type="Proteomes" id="UP001314229">
    <property type="component" value="Unassembled WGS sequence"/>
</dbReference>
<proteinExistence type="predicted"/>
<dbReference type="EMBL" id="CAWUFR010000477">
    <property type="protein sequence ID" value="CAK6978312.1"/>
    <property type="molecule type" value="Genomic_DNA"/>
</dbReference>
<comment type="caution">
    <text evidence="2">The sequence shown here is derived from an EMBL/GenBank/DDBJ whole genome shotgun (WGS) entry which is preliminary data.</text>
</comment>
<keyword evidence="1" id="KW-0732">Signal</keyword>
<name>A0AAV1Q1L2_SCOSC</name>
<organism evidence="2 3">
    <name type="scientific">Scomber scombrus</name>
    <name type="common">Atlantic mackerel</name>
    <name type="synonym">Scomber vernalis</name>
    <dbReference type="NCBI Taxonomy" id="13677"/>
    <lineage>
        <taxon>Eukaryota</taxon>
        <taxon>Metazoa</taxon>
        <taxon>Chordata</taxon>
        <taxon>Craniata</taxon>
        <taxon>Vertebrata</taxon>
        <taxon>Euteleostomi</taxon>
        <taxon>Actinopterygii</taxon>
        <taxon>Neopterygii</taxon>
        <taxon>Teleostei</taxon>
        <taxon>Neoteleostei</taxon>
        <taxon>Acanthomorphata</taxon>
        <taxon>Pelagiaria</taxon>
        <taxon>Scombriformes</taxon>
        <taxon>Scombridae</taxon>
        <taxon>Scomber</taxon>
    </lineage>
</organism>
<accession>A0AAV1Q1L2</accession>
<dbReference type="InterPro" id="IPR013783">
    <property type="entry name" value="Ig-like_fold"/>
</dbReference>